<dbReference type="Gene3D" id="3.30.70.1060">
    <property type="entry name" value="Dimeric alpha+beta barrel"/>
    <property type="match status" value="1"/>
</dbReference>
<dbReference type="InterPro" id="IPR005545">
    <property type="entry name" value="YCII"/>
</dbReference>
<dbReference type="Pfam" id="PF03795">
    <property type="entry name" value="YCII"/>
    <property type="match status" value="1"/>
</dbReference>
<protein>
    <submittedName>
        <fullName evidence="2">Unannotated protein</fullName>
    </submittedName>
</protein>
<evidence type="ECO:0000313" key="2">
    <source>
        <dbReference type="EMBL" id="CAB4622609.1"/>
    </source>
</evidence>
<dbReference type="EMBL" id="CAEZVD010000062">
    <property type="protein sequence ID" value="CAB4622609.1"/>
    <property type="molecule type" value="Genomic_DNA"/>
</dbReference>
<dbReference type="InterPro" id="IPR011008">
    <property type="entry name" value="Dimeric_a/b-barrel"/>
</dbReference>
<feature type="domain" description="YCII-related" evidence="1">
    <location>
        <begin position="3"/>
        <end position="85"/>
    </location>
</feature>
<reference evidence="2" key="1">
    <citation type="submission" date="2020-05" db="EMBL/GenBank/DDBJ databases">
        <authorList>
            <person name="Chiriac C."/>
            <person name="Salcher M."/>
            <person name="Ghai R."/>
            <person name="Kavagutti S V."/>
        </authorList>
    </citation>
    <scope>NUCLEOTIDE SEQUENCE</scope>
</reference>
<evidence type="ECO:0000259" key="1">
    <source>
        <dbReference type="Pfam" id="PF03795"/>
    </source>
</evidence>
<dbReference type="SUPFAM" id="SSF54909">
    <property type="entry name" value="Dimeric alpha+beta barrel"/>
    <property type="match status" value="1"/>
</dbReference>
<dbReference type="AlphaFoldDB" id="A0A6J6IDN6"/>
<sequence>MSIYAVKYFYEATPEHMAEVRPLHREWLAERLNDGTLLASGPMVDSSSALLIFRYDSLKGLAALLDNDPIDIAGCIGERVIEEWNPLFGPWS</sequence>
<accession>A0A6J6IDN6</accession>
<organism evidence="2">
    <name type="scientific">freshwater metagenome</name>
    <dbReference type="NCBI Taxonomy" id="449393"/>
    <lineage>
        <taxon>unclassified sequences</taxon>
        <taxon>metagenomes</taxon>
        <taxon>ecological metagenomes</taxon>
    </lineage>
</organism>
<gene>
    <name evidence="2" type="ORF">UFOPK1909_00662</name>
</gene>
<name>A0A6J6IDN6_9ZZZZ</name>
<proteinExistence type="predicted"/>